<dbReference type="Pfam" id="PF18962">
    <property type="entry name" value="Por_Secre_tail"/>
    <property type="match status" value="1"/>
</dbReference>
<name>A0ABU5EKR8_9FLAO</name>
<organism evidence="4 5">
    <name type="scientific">Winogradskyella aquimaris</name>
    <dbReference type="NCBI Taxonomy" id="864074"/>
    <lineage>
        <taxon>Bacteria</taxon>
        <taxon>Pseudomonadati</taxon>
        <taxon>Bacteroidota</taxon>
        <taxon>Flavobacteriia</taxon>
        <taxon>Flavobacteriales</taxon>
        <taxon>Flavobacteriaceae</taxon>
        <taxon>Winogradskyella</taxon>
    </lineage>
</organism>
<comment type="caution">
    <text evidence="4">The sequence shown here is derived from an EMBL/GenBank/DDBJ whole genome shotgun (WGS) entry which is preliminary data.</text>
</comment>
<keyword evidence="1 2" id="KW-0732">Signal</keyword>
<dbReference type="InterPro" id="IPR026444">
    <property type="entry name" value="Secre_tail"/>
</dbReference>
<dbReference type="NCBIfam" id="TIGR04183">
    <property type="entry name" value="Por_Secre_tail"/>
    <property type="match status" value="1"/>
</dbReference>
<reference evidence="4 5" key="1">
    <citation type="submission" date="2023-11" db="EMBL/GenBank/DDBJ databases">
        <title>Winogradskyella pelagius sp. nov., isolated from coastal sediment.</title>
        <authorList>
            <person name="Li F."/>
        </authorList>
    </citation>
    <scope>NUCLEOTIDE SEQUENCE [LARGE SCALE GENOMIC DNA]</scope>
    <source>
        <strain evidence="4 5">KCTC 23502</strain>
    </source>
</reference>
<dbReference type="RefSeq" id="WP_320555279.1">
    <property type="nucleotide sequence ID" value="NZ_JAXDAE010000004.1"/>
</dbReference>
<evidence type="ECO:0000256" key="2">
    <source>
        <dbReference type="SAM" id="SignalP"/>
    </source>
</evidence>
<evidence type="ECO:0000313" key="4">
    <source>
        <dbReference type="EMBL" id="MDY2586902.1"/>
    </source>
</evidence>
<feature type="chain" id="PRO_5045686536" evidence="2">
    <location>
        <begin position="20"/>
        <end position="252"/>
    </location>
</feature>
<dbReference type="Proteomes" id="UP001285855">
    <property type="component" value="Unassembled WGS sequence"/>
</dbReference>
<keyword evidence="5" id="KW-1185">Reference proteome</keyword>
<feature type="signal peptide" evidence="2">
    <location>
        <begin position="1"/>
        <end position="19"/>
    </location>
</feature>
<evidence type="ECO:0000313" key="5">
    <source>
        <dbReference type="Proteomes" id="UP001285855"/>
    </source>
</evidence>
<sequence length="252" mass="27451">MKKNYILFFSLLISLAGMSQEVLTFSGYNGAGTTNITATTSTVNDEITIVFEDSDIINNLYTEGRTFLYIYGGLDTSSGGFQGAPSDFFDNASQPIATLIPSDTDTNTAPNTYSITINLTEEYATVPDGETIFGYNLIFRNEFSANDGNSNNQSLDLYIDLVDAQKDSSTLSNNDNLFENNLIVSVNEKVVSIESGLPVNSVEIYNISGKRLELLSTNDKNVLVDLSSKSDGIYIIKIASGNNVSTRKIIIK</sequence>
<feature type="domain" description="Secretion system C-terminal sorting" evidence="3">
    <location>
        <begin position="200"/>
        <end position="251"/>
    </location>
</feature>
<proteinExistence type="predicted"/>
<accession>A0ABU5EKR8</accession>
<evidence type="ECO:0000256" key="1">
    <source>
        <dbReference type="ARBA" id="ARBA00022729"/>
    </source>
</evidence>
<protein>
    <submittedName>
        <fullName evidence="4">T9SS type A sorting domain-containing protein</fullName>
    </submittedName>
</protein>
<gene>
    <name evidence="4" type="ORF">SNF14_06095</name>
</gene>
<dbReference type="EMBL" id="JAXDAE010000004">
    <property type="protein sequence ID" value="MDY2586902.1"/>
    <property type="molecule type" value="Genomic_DNA"/>
</dbReference>
<evidence type="ECO:0000259" key="3">
    <source>
        <dbReference type="Pfam" id="PF18962"/>
    </source>
</evidence>